<proteinExistence type="predicted"/>
<protein>
    <submittedName>
        <fullName evidence="2">Uncharacterized protein</fullName>
    </submittedName>
</protein>
<evidence type="ECO:0000256" key="1">
    <source>
        <dbReference type="SAM" id="MobiDB-lite"/>
    </source>
</evidence>
<dbReference type="Proteomes" id="UP001558652">
    <property type="component" value="Unassembled WGS sequence"/>
</dbReference>
<accession>A0ABD0Y5W2</accession>
<feature type="region of interest" description="Disordered" evidence="1">
    <location>
        <begin position="157"/>
        <end position="184"/>
    </location>
</feature>
<sequence>MSPLSPHNVRQCSESTLKTATEDDGRFEIQGVRGRKYEGVRDRRYEGVGGTRYEDVGGTRYEDVGGTRYEDVGGTRYEDVGGTRYEDVGGTRYEGVEGTRYESVPPLRTTSPFMTPGGGPASASWSLGREGGVFRVWVTQEFRLILKDLVVRVPNRCSTSRAPPSSNTAVPTHAPQALSPPLHP</sequence>
<comment type="caution">
    <text evidence="2">The sequence shown here is derived from an EMBL/GenBank/DDBJ whole genome shotgun (WGS) entry which is preliminary data.</text>
</comment>
<feature type="compositionally biased region" description="Polar residues" evidence="1">
    <location>
        <begin position="157"/>
        <end position="170"/>
    </location>
</feature>
<dbReference type="SUPFAM" id="SSF69349">
    <property type="entry name" value="Phage fibre proteins"/>
    <property type="match status" value="1"/>
</dbReference>
<gene>
    <name evidence="2" type="ORF">AAG570_008225</name>
</gene>
<dbReference type="AlphaFoldDB" id="A0ABD0Y5W2"/>
<feature type="region of interest" description="Disordered" evidence="1">
    <location>
        <begin position="1"/>
        <end position="24"/>
    </location>
</feature>
<keyword evidence="3" id="KW-1185">Reference proteome</keyword>
<feature type="compositionally biased region" description="Polar residues" evidence="1">
    <location>
        <begin position="8"/>
        <end position="19"/>
    </location>
</feature>
<reference evidence="2 3" key="1">
    <citation type="submission" date="2024-07" db="EMBL/GenBank/DDBJ databases">
        <title>Chromosome-level genome assembly of the water stick insect Ranatra chinensis (Heteroptera: Nepidae).</title>
        <authorList>
            <person name="Liu X."/>
        </authorList>
    </citation>
    <scope>NUCLEOTIDE SEQUENCE [LARGE SCALE GENOMIC DNA]</scope>
    <source>
        <strain evidence="2">Cailab_2021Rc</strain>
        <tissue evidence="2">Muscle</tissue>
    </source>
</reference>
<dbReference type="EMBL" id="JBFDAA010000023">
    <property type="protein sequence ID" value="KAL1110148.1"/>
    <property type="molecule type" value="Genomic_DNA"/>
</dbReference>
<organism evidence="2 3">
    <name type="scientific">Ranatra chinensis</name>
    <dbReference type="NCBI Taxonomy" id="642074"/>
    <lineage>
        <taxon>Eukaryota</taxon>
        <taxon>Metazoa</taxon>
        <taxon>Ecdysozoa</taxon>
        <taxon>Arthropoda</taxon>
        <taxon>Hexapoda</taxon>
        <taxon>Insecta</taxon>
        <taxon>Pterygota</taxon>
        <taxon>Neoptera</taxon>
        <taxon>Paraneoptera</taxon>
        <taxon>Hemiptera</taxon>
        <taxon>Heteroptera</taxon>
        <taxon>Panheteroptera</taxon>
        <taxon>Nepomorpha</taxon>
        <taxon>Nepidae</taxon>
        <taxon>Ranatrinae</taxon>
        <taxon>Ranatra</taxon>
    </lineage>
</organism>
<evidence type="ECO:0000313" key="2">
    <source>
        <dbReference type="EMBL" id="KAL1110148.1"/>
    </source>
</evidence>
<evidence type="ECO:0000313" key="3">
    <source>
        <dbReference type="Proteomes" id="UP001558652"/>
    </source>
</evidence>
<name>A0ABD0Y5W2_9HEMI</name>